<reference evidence="5" key="1">
    <citation type="submission" date="2011-03" db="EMBL/GenBank/DDBJ databases">
        <title>Draft genome sequence of Brevundimonas diminuta.</title>
        <authorList>
            <person name="Brown P.J.B."/>
            <person name="Buechlein A."/>
            <person name="Hemmerich C."/>
            <person name="Brun Y.V."/>
        </authorList>
    </citation>
    <scope>NUCLEOTIDE SEQUENCE [LARGE SCALE GENOMIC DNA]</scope>
    <source>
        <strain evidence="5">C19</strain>
    </source>
</reference>
<evidence type="ECO:0000313" key="5">
    <source>
        <dbReference type="Proteomes" id="UP000006512"/>
    </source>
</evidence>
<evidence type="ECO:0000256" key="3">
    <source>
        <dbReference type="PROSITE-ProRule" id="PRU00339"/>
    </source>
</evidence>
<dbReference type="InterPro" id="IPR013105">
    <property type="entry name" value="TPR_2"/>
</dbReference>
<dbReference type="HOGENOM" id="CLU_010140_1_1_5"/>
<proteinExistence type="predicted"/>
<feature type="repeat" description="TPR" evidence="3">
    <location>
        <begin position="107"/>
        <end position="140"/>
    </location>
</feature>
<dbReference type="Pfam" id="PF07719">
    <property type="entry name" value="TPR_2"/>
    <property type="match status" value="1"/>
</dbReference>
<dbReference type="PANTHER" id="PTHR45586:SF1">
    <property type="entry name" value="LIPOPOLYSACCHARIDE ASSEMBLY PROTEIN B"/>
    <property type="match status" value="1"/>
</dbReference>
<dbReference type="RefSeq" id="WP_006274549.1">
    <property type="nucleotide sequence ID" value="NZ_GL883079.1"/>
</dbReference>
<evidence type="ECO:0000256" key="1">
    <source>
        <dbReference type="ARBA" id="ARBA00022737"/>
    </source>
</evidence>
<keyword evidence="5" id="KW-1185">Reference proteome</keyword>
<dbReference type="EMBL" id="GL883079">
    <property type="protein sequence ID" value="EGF90735.1"/>
    <property type="molecule type" value="Genomic_DNA"/>
</dbReference>
<protein>
    <submittedName>
        <fullName evidence="4">Tetratricopeptide repeat family protein</fullName>
    </submittedName>
</protein>
<dbReference type="SUPFAM" id="SSF81901">
    <property type="entry name" value="HCP-like"/>
    <property type="match status" value="1"/>
</dbReference>
<organism evidence="4 5">
    <name type="scientific">Asticcacaulis biprosthecium C19</name>
    <dbReference type="NCBI Taxonomy" id="715226"/>
    <lineage>
        <taxon>Bacteria</taxon>
        <taxon>Pseudomonadati</taxon>
        <taxon>Pseudomonadota</taxon>
        <taxon>Alphaproteobacteria</taxon>
        <taxon>Caulobacterales</taxon>
        <taxon>Caulobacteraceae</taxon>
        <taxon>Asticcacaulis</taxon>
    </lineage>
</organism>
<feature type="repeat" description="TPR" evidence="3">
    <location>
        <begin position="209"/>
        <end position="242"/>
    </location>
</feature>
<keyword evidence="1" id="KW-0677">Repeat</keyword>
<evidence type="ECO:0000313" key="4">
    <source>
        <dbReference type="EMBL" id="EGF90735.1"/>
    </source>
</evidence>
<dbReference type="STRING" id="715226.ABI_37680"/>
<dbReference type="Proteomes" id="UP000006512">
    <property type="component" value="Unassembled WGS sequence"/>
</dbReference>
<dbReference type="InterPro" id="IPR011990">
    <property type="entry name" value="TPR-like_helical_dom_sf"/>
</dbReference>
<dbReference type="Gene3D" id="1.25.40.10">
    <property type="entry name" value="Tetratricopeptide repeat domain"/>
    <property type="match status" value="1"/>
</dbReference>
<dbReference type="Pfam" id="PF13432">
    <property type="entry name" value="TPR_16"/>
    <property type="match status" value="1"/>
</dbReference>
<accession>F4QR98</accession>
<name>F4QR98_9CAUL</name>
<gene>
    <name evidence="4" type="ORF">ABI_37680</name>
</gene>
<dbReference type="Pfam" id="PF13431">
    <property type="entry name" value="TPR_17"/>
    <property type="match status" value="1"/>
</dbReference>
<dbReference type="InterPro" id="IPR051012">
    <property type="entry name" value="CellSynth/LPSAsmb/PSIAsmb"/>
</dbReference>
<dbReference type="InterPro" id="IPR019734">
    <property type="entry name" value="TPR_rpt"/>
</dbReference>
<sequence length="612" mass="68668">MSNYLRNPRKKTGNPVFAPKPSVTAIALGAENAVPLVGAGLVDPASQILGDSASSESLKRLISSTDRIKQIDTLILLKEALVMFKRGDWIRGGELALKALHVDEKSAQAWHVLAIAREKAGDLKTAITCFETALRISPEDAYIANDLGRLAFRLSLNDLAQKFFLHFLASFPNHPEAMNNLASVLREKNDLDGAIEVLQTAIAAHPEDPQLWNAIGTVVNARGDTETAGVFYQEALKFDPDHCHGNYNYGNVLTSLGRFDEARRYFDHALPRFTDPMNVYTCKLSMAFAYLAEGDLKNGWTWYRARTKENTPEHTVYMVQSPRWDADMPLEGKRIFVSAEQGLGDEIMFGSLLPDLIREVGPSGHVGIGVEKRLVPLFQKGFPDCTVVHHHTVKHQGHTVRLFPDIKAWETWDAYALMCDFLPRYRSKMEDFPQHQTFFRPDPERVAYWKALLGGLNDKPKVGVLWKSAISHSRRNRYYSPFEDWQAVLSLEGIQFINLQYGDTEAELEEARNMGLDIWTPPGIDLKNDLDDLSALCMAMDCVLGPANATSNIAAAAGVKIWIASLANTWISLGTDRLPWYADTRMFFAHNALDWQPVMQDMRDALVEEFLS</sequence>
<evidence type="ECO:0000256" key="2">
    <source>
        <dbReference type="ARBA" id="ARBA00022803"/>
    </source>
</evidence>
<feature type="repeat" description="TPR" evidence="3">
    <location>
        <begin position="175"/>
        <end position="208"/>
    </location>
</feature>
<dbReference type="PROSITE" id="PS50005">
    <property type="entry name" value="TPR"/>
    <property type="match status" value="3"/>
</dbReference>
<keyword evidence="2 3" id="KW-0802">TPR repeat</keyword>
<dbReference type="AlphaFoldDB" id="F4QR98"/>
<dbReference type="eggNOG" id="COG0457">
    <property type="taxonomic scope" value="Bacteria"/>
</dbReference>
<dbReference type="OrthoDB" id="6193797at2"/>
<dbReference type="SMART" id="SM00028">
    <property type="entry name" value="TPR"/>
    <property type="match status" value="4"/>
</dbReference>
<dbReference type="PANTHER" id="PTHR45586">
    <property type="entry name" value="TPR REPEAT-CONTAINING PROTEIN PA4667"/>
    <property type="match status" value="1"/>
</dbReference>
<dbReference type="SUPFAM" id="SSF53756">
    <property type="entry name" value="UDP-Glycosyltransferase/glycogen phosphorylase"/>
    <property type="match status" value="1"/>
</dbReference>